<dbReference type="EnsemblProtists" id="EOD32325">
    <property type="protein sequence ID" value="EOD32325"/>
    <property type="gene ID" value="EMIHUDRAFT_231086"/>
</dbReference>
<evidence type="ECO:0000256" key="1">
    <source>
        <dbReference type="ARBA" id="ARBA00004370"/>
    </source>
</evidence>
<dbReference type="InterPro" id="IPR000756">
    <property type="entry name" value="Diacylglycerol_kin_accessory"/>
</dbReference>
<dbReference type="InterPro" id="IPR016064">
    <property type="entry name" value="NAD/diacylglycerol_kinase_sf"/>
</dbReference>
<dbReference type="GeneID" id="17277598"/>
<dbReference type="STRING" id="2903.R1F0B9"/>
<dbReference type="PaxDb" id="2903-EOD32325"/>
<sequence length="466" mass="49878">MESDLLGMHHASSSDPHPILHSALLVLATLAAVVLVRLLWPEASRAELLWTIDPPEAARQHIRRLILPSEAIRLRPRSTVVQRVLTRGHEAASLLRSPSGKQRPHPSPHAFVFDPTVAAAHDVTPLLVFVNPGSGGRQGQAALAQLRSLLSPQQAVVDLTLGQSTLEEALHSHHTPRVVEPSAAVSSPAGDGTVGWVLAMIDSLHLDYTPPVALDWHTRRQMAPHLFTSQLRNKLRYARYGARQLFQGGAFNSLLQRAADGVRLQLPPGTQGVIVLNIASYGGGSDLWGGEEFGRGRLPEHASPPWAEPSMADGLLEVVAVRGVLQLGLAQMSLTGATRLAQCSCLSISSTVPLPVQVDGEPFQLQPVFAPRSPMTLTAVMLSRSDVRTDGAALGALDWAVEQGVISVEQHQAVLREVARRTGSLQRLGHRSASYGGSRTHLPVASSGSTSSLASLARVAEQLIDD</sequence>
<dbReference type="KEGG" id="ehx:EMIHUDRAFT_231086"/>
<evidence type="ECO:0000313" key="13">
    <source>
        <dbReference type="EnsemblProtists" id="EOD32325"/>
    </source>
</evidence>
<evidence type="ECO:0000256" key="6">
    <source>
        <dbReference type="ARBA" id="ARBA00022771"/>
    </source>
</evidence>
<feature type="domain" description="DAGKc" evidence="12">
    <location>
        <begin position="125"/>
        <end position="246"/>
    </location>
</feature>
<evidence type="ECO:0000259" key="12">
    <source>
        <dbReference type="SMART" id="SM00046"/>
    </source>
</evidence>
<keyword evidence="6" id="KW-0862">Zinc</keyword>
<dbReference type="eggNOG" id="KOG0782">
    <property type="taxonomic scope" value="Eukaryota"/>
</dbReference>
<keyword evidence="9" id="KW-0472">Membrane</keyword>
<dbReference type="Proteomes" id="UP000013827">
    <property type="component" value="Unassembled WGS sequence"/>
</dbReference>
<keyword evidence="8" id="KW-0067">ATP-binding</keyword>
<evidence type="ECO:0000313" key="14">
    <source>
        <dbReference type="Proteomes" id="UP000013827"/>
    </source>
</evidence>
<keyword evidence="4" id="KW-0808">Transferase</keyword>
<proteinExistence type="inferred from homology"/>
<dbReference type="EC" id="2.7.1.107" evidence="3"/>
<dbReference type="RefSeq" id="XP_005784754.1">
    <property type="nucleotide sequence ID" value="XM_005784697.1"/>
</dbReference>
<keyword evidence="7" id="KW-0418">Kinase</keyword>
<dbReference type="InterPro" id="IPR017438">
    <property type="entry name" value="ATP-NAD_kinase_N"/>
</dbReference>
<dbReference type="PANTHER" id="PTHR11255:SF54">
    <property type="entry name" value="DIACYLGLYCEROL KINASE THETA"/>
    <property type="match status" value="1"/>
</dbReference>
<reference evidence="13" key="2">
    <citation type="submission" date="2024-10" db="UniProtKB">
        <authorList>
            <consortium name="EnsemblProtists"/>
        </authorList>
    </citation>
    <scope>IDENTIFICATION</scope>
</reference>
<keyword evidence="5" id="KW-0547">Nucleotide-binding</keyword>
<dbReference type="Gene3D" id="2.60.200.40">
    <property type="match status" value="1"/>
</dbReference>
<organism evidence="13 14">
    <name type="scientific">Emiliania huxleyi (strain CCMP1516)</name>
    <dbReference type="NCBI Taxonomy" id="280463"/>
    <lineage>
        <taxon>Eukaryota</taxon>
        <taxon>Haptista</taxon>
        <taxon>Haptophyta</taxon>
        <taxon>Prymnesiophyceae</taxon>
        <taxon>Isochrysidales</taxon>
        <taxon>Noelaerhabdaceae</taxon>
        <taxon>Emiliania</taxon>
    </lineage>
</organism>
<comment type="similarity">
    <text evidence="2">Belongs to the eukaryotic diacylglycerol kinase family.</text>
</comment>
<dbReference type="AlphaFoldDB" id="A0A0D3K990"/>
<evidence type="ECO:0000256" key="5">
    <source>
        <dbReference type="ARBA" id="ARBA00022741"/>
    </source>
</evidence>
<dbReference type="GO" id="GO:0005524">
    <property type="term" value="F:ATP binding"/>
    <property type="evidence" value="ECO:0007669"/>
    <property type="project" value="UniProtKB-KW"/>
</dbReference>
<keyword evidence="14" id="KW-1185">Reference proteome</keyword>
<feature type="domain" description="Diacylglycerol kinase accessory" evidence="11">
    <location>
        <begin position="212"/>
        <end position="362"/>
    </location>
</feature>
<name>A0A0D3K990_EMIH1</name>
<keyword evidence="6" id="KW-0863">Zinc-finger</keyword>
<evidence type="ECO:0000256" key="7">
    <source>
        <dbReference type="ARBA" id="ARBA00022777"/>
    </source>
</evidence>
<dbReference type="SMART" id="SM00046">
    <property type="entry name" value="DAGKc"/>
    <property type="match status" value="1"/>
</dbReference>
<dbReference type="Gene3D" id="3.40.50.10330">
    <property type="entry name" value="Probable inorganic polyphosphate/atp-NAD kinase, domain 1"/>
    <property type="match status" value="1"/>
</dbReference>
<dbReference type="GO" id="GO:0004143">
    <property type="term" value="F:ATP-dependent diacylglycerol kinase activity"/>
    <property type="evidence" value="ECO:0007669"/>
    <property type="project" value="UniProtKB-EC"/>
</dbReference>
<dbReference type="HOGENOM" id="CLU_027836_0_0_1"/>
<evidence type="ECO:0000256" key="8">
    <source>
        <dbReference type="ARBA" id="ARBA00022840"/>
    </source>
</evidence>
<feature type="region of interest" description="Disordered" evidence="10">
    <location>
        <begin position="429"/>
        <end position="448"/>
    </location>
</feature>
<dbReference type="GO" id="GO:0016020">
    <property type="term" value="C:membrane"/>
    <property type="evidence" value="ECO:0007669"/>
    <property type="project" value="TreeGrafter"/>
</dbReference>
<reference evidence="14" key="1">
    <citation type="journal article" date="2013" name="Nature">
        <title>Pan genome of the phytoplankton Emiliania underpins its global distribution.</title>
        <authorList>
            <person name="Read B.A."/>
            <person name="Kegel J."/>
            <person name="Klute M.J."/>
            <person name="Kuo A."/>
            <person name="Lefebvre S.C."/>
            <person name="Maumus F."/>
            <person name="Mayer C."/>
            <person name="Miller J."/>
            <person name="Monier A."/>
            <person name="Salamov A."/>
            <person name="Young J."/>
            <person name="Aguilar M."/>
            <person name="Claverie J.M."/>
            <person name="Frickenhaus S."/>
            <person name="Gonzalez K."/>
            <person name="Herman E.K."/>
            <person name="Lin Y.C."/>
            <person name="Napier J."/>
            <person name="Ogata H."/>
            <person name="Sarno A.F."/>
            <person name="Shmutz J."/>
            <person name="Schroeder D."/>
            <person name="de Vargas C."/>
            <person name="Verret F."/>
            <person name="von Dassow P."/>
            <person name="Valentin K."/>
            <person name="Van de Peer Y."/>
            <person name="Wheeler G."/>
            <person name="Dacks J.B."/>
            <person name="Delwiche C.F."/>
            <person name="Dyhrman S.T."/>
            <person name="Glockner G."/>
            <person name="John U."/>
            <person name="Richards T."/>
            <person name="Worden A.Z."/>
            <person name="Zhang X."/>
            <person name="Grigoriev I.V."/>
            <person name="Allen A.E."/>
            <person name="Bidle K."/>
            <person name="Borodovsky M."/>
            <person name="Bowler C."/>
            <person name="Brownlee C."/>
            <person name="Cock J.M."/>
            <person name="Elias M."/>
            <person name="Gladyshev V.N."/>
            <person name="Groth M."/>
            <person name="Guda C."/>
            <person name="Hadaegh A."/>
            <person name="Iglesias-Rodriguez M.D."/>
            <person name="Jenkins J."/>
            <person name="Jones B.M."/>
            <person name="Lawson T."/>
            <person name="Leese F."/>
            <person name="Lindquist E."/>
            <person name="Lobanov A."/>
            <person name="Lomsadze A."/>
            <person name="Malik S.B."/>
            <person name="Marsh M.E."/>
            <person name="Mackinder L."/>
            <person name="Mock T."/>
            <person name="Mueller-Roeber B."/>
            <person name="Pagarete A."/>
            <person name="Parker M."/>
            <person name="Probert I."/>
            <person name="Quesneville H."/>
            <person name="Raines C."/>
            <person name="Rensing S.A."/>
            <person name="Riano-Pachon D.M."/>
            <person name="Richier S."/>
            <person name="Rokitta S."/>
            <person name="Shiraiwa Y."/>
            <person name="Soanes D.M."/>
            <person name="van der Giezen M."/>
            <person name="Wahlund T.M."/>
            <person name="Williams B."/>
            <person name="Wilson W."/>
            <person name="Wolfe G."/>
            <person name="Wurch L.L."/>
        </authorList>
    </citation>
    <scope>NUCLEOTIDE SEQUENCE</scope>
</reference>
<dbReference type="eggNOG" id="KOG1169">
    <property type="taxonomic scope" value="Eukaryota"/>
</dbReference>
<protein>
    <recommendedName>
        <fullName evidence="3">diacylglycerol kinase (ATP)</fullName>
        <ecNumber evidence="3">2.7.1.107</ecNumber>
    </recommendedName>
</protein>
<evidence type="ECO:0000256" key="4">
    <source>
        <dbReference type="ARBA" id="ARBA00022679"/>
    </source>
</evidence>
<accession>A0A0D3K990</accession>
<evidence type="ECO:0000256" key="3">
    <source>
        <dbReference type="ARBA" id="ARBA00012133"/>
    </source>
</evidence>
<evidence type="ECO:0000256" key="2">
    <source>
        <dbReference type="ARBA" id="ARBA00009280"/>
    </source>
</evidence>
<dbReference type="PANTHER" id="PTHR11255">
    <property type="entry name" value="DIACYLGLYCEROL KINASE"/>
    <property type="match status" value="1"/>
</dbReference>
<dbReference type="SMART" id="SM00045">
    <property type="entry name" value="DAGKa"/>
    <property type="match status" value="1"/>
</dbReference>
<dbReference type="GO" id="GO:0007200">
    <property type="term" value="P:phospholipase C-activating G protein-coupled receptor signaling pathway"/>
    <property type="evidence" value="ECO:0007669"/>
    <property type="project" value="InterPro"/>
</dbReference>
<dbReference type="InterPro" id="IPR001206">
    <property type="entry name" value="Diacylglycerol_kinase_cat_dom"/>
</dbReference>
<keyword evidence="6" id="KW-0479">Metal-binding</keyword>
<comment type="subcellular location">
    <subcellularLocation>
        <location evidence="1">Membrane</location>
    </subcellularLocation>
</comment>
<evidence type="ECO:0000256" key="10">
    <source>
        <dbReference type="SAM" id="MobiDB-lite"/>
    </source>
</evidence>
<dbReference type="SUPFAM" id="SSF111331">
    <property type="entry name" value="NAD kinase/diacylglycerol kinase-like"/>
    <property type="match status" value="1"/>
</dbReference>
<evidence type="ECO:0000256" key="9">
    <source>
        <dbReference type="ARBA" id="ARBA00023136"/>
    </source>
</evidence>
<dbReference type="Pfam" id="PF00609">
    <property type="entry name" value="DAGK_acc"/>
    <property type="match status" value="1"/>
</dbReference>
<dbReference type="InterPro" id="IPR037607">
    <property type="entry name" value="DGK"/>
</dbReference>
<evidence type="ECO:0000259" key="11">
    <source>
        <dbReference type="SMART" id="SM00045"/>
    </source>
</evidence>